<sequence length="44" mass="4873">MPKEIVLSKLSLKLKTAGQGPYLAGPENQKNETKAKQKTQLSQF</sequence>
<organism evidence="2 3">
    <name type="scientific">Streptococcus equi subsp. zooepidemicus (strain MGCS10565)</name>
    <dbReference type="NCBI Taxonomy" id="552526"/>
    <lineage>
        <taxon>Bacteria</taxon>
        <taxon>Bacillati</taxon>
        <taxon>Bacillota</taxon>
        <taxon>Bacilli</taxon>
        <taxon>Lactobacillales</taxon>
        <taxon>Streptococcaceae</taxon>
        <taxon>Streptococcus</taxon>
    </lineage>
</organism>
<reference evidence="2 3" key="1">
    <citation type="journal article" date="2008" name="PLoS ONE">
        <title>Genome sequence of a lancefield group C Streptococcus zooepidemicus strain causing epidemic nephritis: new information about an old disease.</title>
        <authorList>
            <person name="Beres S.B."/>
            <person name="Sesso R."/>
            <person name="Pinto S.W.L."/>
            <person name="Hoe N.P."/>
            <person name="Porcella S.F."/>
            <person name="Deleo F.R."/>
            <person name="Musser J.M."/>
        </authorList>
    </citation>
    <scope>NUCLEOTIDE SEQUENCE [LARGE SCALE GENOMIC DNA]</scope>
    <source>
        <strain evidence="2 3">MGCS10565</strain>
    </source>
</reference>
<evidence type="ECO:0000313" key="2">
    <source>
        <dbReference type="EMBL" id="ACG61652.1"/>
    </source>
</evidence>
<gene>
    <name evidence="2" type="ordered locus">Sez_0274</name>
</gene>
<accession>B4U0W5</accession>
<dbReference type="HOGENOM" id="CLU_3222473_0_0_9"/>
<evidence type="ECO:0000313" key="3">
    <source>
        <dbReference type="Proteomes" id="UP000001873"/>
    </source>
</evidence>
<proteinExistence type="predicted"/>
<feature type="region of interest" description="Disordered" evidence="1">
    <location>
        <begin position="18"/>
        <end position="44"/>
    </location>
</feature>
<protein>
    <submittedName>
        <fullName evidence="2">Uncharacterized protein</fullName>
    </submittedName>
</protein>
<dbReference type="Proteomes" id="UP000001873">
    <property type="component" value="Chromosome"/>
</dbReference>
<dbReference type="EMBL" id="CP001129">
    <property type="protein sequence ID" value="ACG61652.1"/>
    <property type="molecule type" value="Genomic_DNA"/>
</dbReference>
<dbReference type="AlphaFoldDB" id="B4U0W5"/>
<name>B4U0W5_STREM</name>
<evidence type="ECO:0000256" key="1">
    <source>
        <dbReference type="SAM" id="MobiDB-lite"/>
    </source>
</evidence>
<dbReference type="KEGG" id="sez:Sez_0274"/>